<dbReference type="Proteomes" id="UP001220022">
    <property type="component" value="Unassembled WGS sequence"/>
</dbReference>
<dbReference type="PANTHER" id="PTHR43798:SF33">
    <property type="entry name" value="HYDROLASE, PUTATIVE (AFU_ORTHOLOGUE AFUA_2G14860)-RELATED"/>
    <property type="match status" value="1"/>
</dbReference>
<dbReference type="RefSeq" id="WP_275818298.1">
    <property type="nucleotide sequence ID" value="NZ_BAAANM010000014.1"/>
</dbReference>
<comment type="caution">
    <text evidence="2">The sequence shown here is derived from an EMBL/GenBank/DDBJ whole genome shotgun (WGS) entry which is preliminary data.</text>
</comment>
<dbReference type="EMBL" id="JARHTQ010000018">
    <property type="protein sequence ID" value="MDF2258865.1"/>
    <property type="molecule type" value="Genomic_DNA"/>
</dbReference>
<dbReference type="Gene3D" id="3.40.50.1820">
    <property type="entry name" value="alpha/beta hydrolase"/>
    <property type="match status" value="1"/>
</dbReference>
<dbReference type="InterPro" id="IPR029058">
    <property type="entry name" value="AB_hydrolase_fold"/>
</dbReference>
<reference evidence="2 3" key="1">
    <citation type="submission" date="2023-03" db="EMBL/GenBank/DDBJ databases">
        <title>Draft genome sequence of type strain Streptomyces ferralitis JCM 14344.</title>
        <authorList>
            <person name="Klaysubun C."/>
            <person name="Duangmal K."/>
        </authorList>
    </citation>
    <scope>NUCLEOTIDE SEQUENCE [LARGE SCALE GENOMIC DNA]</scope>
    <source>
        <strain evidence="2 3">JCM 14344</strain>
    </source>
</reference>
<dbReference type="InterPro" id="IPR000073">
    <property type="entry name" value="AB_hydrolase_1"/>
</dbReference>
<dbReference type="GO" id="GO:0016787">
    <property type="term" value="F:hydrolase activity"/>
    <property type="evidence" value="ECO:0007669"/>
    <property type="project" value="UniProtKB-KW"/>
</dbReference>
<dbReference type="InterPro" id="IPR000639">
    <property type="entry name" value="Epox_hydrolase-like"/>
</dbReference>
<name>A0ABT5Z4W6_9ACTN</name>
<evidence type="ECO:0000313" key="2">
    <source>
        <dbReference type="EMBL" id="MDF2258865.1"/>
    </source>
</evidence>
<dbReference type="PANTHER" id="PTHR43798">
    <property type="entry name" value="MONOACYLGLYCEROL LIPASE"/>
    <property type="match status" value="1"/>
</dbReference>
<sequence>MTRTALEQRFTPSGIQYFRVGDGDAGMMVFVHGWRDSAVGWQWTIDELARLGVITDWRVVLVQRKEVSRRDAEHAGLLDDFASQVVEVVRHVARPQEQVVLVGQSMGGPVAELAATQLADAVKGLVLVTPAPLAGTPLPADMLEDFEAGARELDRVTAALSRMRLARNTSDTTALHLVIATPAESERSTLQSLASWIGGHPQGRRPSPVTAPTLVVVTDDTFFSEEMLRTDVAGRFADASVAKVGDAGHFPYLERPEELARDIAEFLAKIG</sequence>
<evidence type="ECO:0000313" key="3">
    <source>
        <dbReference type="Proteomes" id="UP001220022"/>
    </source>
</evidence>
<dbReference type="Pfam" id="PF12697">
    <property type="entry name" value="Abhydrolase_6"/>
    <property type="match status" value="1"/>
</dbReference>
<dbReference type="PRINTS" id="PR00412">
    <property type="entry name" value="EPOXHYDRLASE"/>
</dbReference>
<keyword evidence="3" id="KW-1185">Reference proteome</keyword>
<dbReference type="InterPro" id="IPR050266">
    <property type="entry name" value="AB_hydrolase_sf"/>
</dbReference>
<dbReference type="SUPFAM" id="SSF53474">
    <property type="entry name" value="alpha/beta-Hydrolases"/>
    <property type="match status" value="1"/>
</dbReference>
<protein>
    <submittedName>
        <fullName evidence="2">Alpha/beta hydrolase</fullName>
    </submittedName>
</protein>
<gene>
    <name evidence="2" type="ORF">P2L57_25050</name>
</gene>
<evidence type="ECO:0000259" key="1">
    <source>
        <dbReference type="Pfam" id="PF12697"/>
    </source>
</evidence>
<organism evidence="2 3">
    <name type="scientific">Streptantibioticus ferralitis</name>
    <dbReference type="NCBI Taxonomy" id="236510"/>
    <lineage>
        <taxon>Bacteria</taxon>
        <taxon>Bacillati</taxon>
        <taxon>Actinomycetota</taxon>
        <taxon>Actinomycetes</taxon>
        <taxon>Kitasatosporales</taxon>
        <taxon>Streptomycetaceae</taxon>
        <taxon>Streptantibioticus</taxon>
    </lineage>
</organism>
<accession>A0ABT5Z4W6</accession>
<proteinExistence type="predicted"/>
<keyword evidence="2" id="KW-0378">Hydrolase</keyword>
<feature type="domain" description="AB hydrolase-1" evidence="1">
    <location>
        <begin position="28"/>
        <end position="261"/>
    </location>
</feature>